<dbReference type="RefSeq" id="WP_089900191.1">
    <property type="nucleotide sequence ID" value="NZ_FOJG01000002.1"/>
</dbReference>
<keyword evidence="4" id="KW-1185">Reference proteome</keyword>
<keyword evidence="1" id="KW-1133">Transmembrane helix</keyword>
<protein>
    <recommendedName>
        <fullName evidence="2">DUF3592 domain-containing protein</fullName>
    </recommendedName>
</protein>
<evidence type="ECO:0000313" key="4">
    <source>
        <dbReference type="Proteomes" id="UP000199310"/>
    </source>
</evidence>
<dbReference type="OrthoDB" id="954824at2"/>
<sequence length="134" mass="14578">MGYSITLAIGLLLLVISLTFLQQSLSFLKTTNRTTGKVIDLATLSGSDGDTYSAVIRFYADNGQEYIYRQQSSSSPPTWEVGEAVTMAYDPGNPQRAKPVAYFSMFGVTVILMMFALPAIVIGGGYYLAQLVLK</sequence>
<proteinExistence type="predicted"/>
<name>A0A1I0SAC0_9BACT</name>
<feature type="domain" description="DUF3592" evidence="2">
    <location>
        <begin position="34"/>
        <end position="97"/>
    </location>
</feature>
<evidence type="ECO:0000256" key="1">
    <source>
        <dbReference type="SAM" id="Phobius"/>
    </source>
</evidence>
<dbReference type="InterPro" id="IPR021994">
    <property type="entry name" value="DUF3592"/>
</dbReference>
<evidence type="ECO:0000313" key="3">
    <source>
        <dbReference type="EMBL" id="SEW53092.1"/>
    </source>
</evidence>
<dbReference type="Proteomes" id="UP000199310">
    <property type="component" value="Unassembled WGS sequence"/>
</dbReference>
<dbReference type="Pfam" id="PF12158">
    <property type="entry name" value="DUF3592"/>
    <property type="match status" value="1"/>
</dbReference>
<dbReference type="EMBL" id="FOJG01000002">
    <property type="protein sequence ID" value="SEW53092.1"/>
    <property type="molecule type" value="Genomic_DNA"/>
</dbReference>
<reference evidence="4" key="1">
    <citation type="submission" date="2016-10" db="EMBL/GenBank/DDBJ databases">
        <authorList>
            <person name="Varghese N."/>
            <person name="Submissions S."/>
        </authorList>
    </citation>
    <scope>NUCLEOTIDE SEQUENCE [LARGE SCALE GENOMIC DNA]</scope>
    <source>
        <strain evidence="4">DSM 3695</strain>
    </source>
</reference>
<dbReference type="AlphaFoldDB" id="A0A1I0SAC0"/>
<feature type="transmembrane region" description="Helical" evidence="1">
    <location>
        <begin position="100"/>
        <end position="129"/>
    </location>
</feature>
<dbReference type="STRING" id="29529.SAMN04488122_5333"/>
<keyword evidence="1" id="KW-0812">Transmembrane</keyword>
<organism evidence="3 4">
    <name type="scientific">Chitinophaga arvensicola</name>
    <dbReference type="NCBI Taxonomy" id="29529"/>
    <lineage>
        <taxon>Bacteria</taxon>
        <taxon>Pseudomonadati</taxon>
        <taxon>Bacteroidota</taxon>
        <taxon>Chitinophagia</taxon>
        <taxon>Chitinophagales</taxon>
        <taxon>Chitinophagaceae</taxon>
        <taxon>Chitinophaga</taxon>
    </lineage>
</organism>
<keyword evidence="1" id="KW-0472">Membrane</keyword>
<gene>
    <name evidence="3" type="ORF">SAMN04488122_5333</name>
</gene>
<evidence type="ECO:0000259" key="2">
    <source>
        <dbReference type="Pfam" id="PF12158"/>
    </source>
</evidence>
<accession>A0A1I0SAC0</accession>